<sequence>MMTLPLNWLVVTQALVSVTTAQDVGKFVHETAYYHITYDVDENHEATFTFWVPPTPGRRSPDRTSWSFSVLRPSPEQFTHGPYPLSEIRQYTYAIDFEGPRASAHDWYKSIERLLLKNYLTDEDYTQDVGKFVHETEDYRIAYDVDENHEATFTFWVPPTPGTWSPDGRSFSFSVLRPSPEEFTHGPYSLSKTGTSTYAIDFEGPRASAHDWYKSIERLLLKNYLTDKDYTGSYGGMQPGDLTVLTYTSGDSLSTSFRSEDIKFMRVGGSLTPGEYVFKEKAAPYLEVSYRIRSDGYGDMRVKCKRRRTSRLSFKLSRRTKGLQYDHYAVEPAGAGTLYQLLHQVRAVCPTIHLDADDLSEVVFATEKTIFVTLGKARLALTS</sequence>
<name>A0A7J6NWU4_PEROL</name>
<dbReference type="Proteomes" id="UP000541610">
    <property type="component" value="Unassembled WGS sequence"/>
</dbReference>
<dbReference type="AlphaFoldDB" id="A0A7J6NWU4"/>
<feature type="signal peptide" evidence="1">
    <location>
        <begin position="1"/>
        <end position="21"/>
    </location>
</feature>
<evidence type="ECO:0000313" key="3">
    <source>
        <dbReference type="Proteomes" id="UP000541610"/>
    </source>
</evidence>
<dbReference type="EMBL" id="JABANP010000165">
    <property type="protein sequence ID" value="KAF4688026.1"/>
    <property type="molecule type" value="Genomic_DNA"/>
</dbReference>
<evidence type="ECO:0000256" key="1">
    <source>
        <dbReference type="SAM" id="SignalP"/>
    </source>
</evidence>
<comment type="caution">
    <text evidence="2">The sequence shown here is derived from an EMBL/GenBank/DDBJ whole genome shotgun (WGS) entry which is preliminary data.</text>
</comment>
<protein>
    <submittedName>
        <fullName evidence="2">Uncharacterized protein</fullName>
    </submittedName>
</protein>
<keyword evidence="1" id="KW-0732">Signal</keyword>
<evidence type="ECO:0000313" key="2">
    <source>
        <dbReference type="EMBL" id="KAF4688026.1"/>
    </source>
</evidence>
<accession>A0A7J6NWU4</accession>
<feature type="chain" id="PRO_5029611653" evidence="1">
    <location>
        <begin position="22"/>
        <end position="383"/>
    </location>
</feature>
<organism evidence="2 3">
    <name type="scientific">Perkinsus olseni</name>
    <name type="common">Perkinsus atlanticus</name>
    <dbReference type="NCBI Taxonomy" id="32597"/>
    <lineage>
        <taxon>Eukaryota</taxon>
        <taxon>Sar</taxon>
        <taxon>Alveolata</taxon>
        <taxon>Perkinsozoa</taxon>
        <taxon>Perkinsea</taxon>
        <taxon>Perkinsida</taxon>
        <taxon>Perkinsidae</taxon>
        <taxon>Perkinsus</taxon>
    </lineage>
</organism>
<reference evidence="2 3" key="1">
    <citation type="submission" date="2020-04" db="EMBL/GenBank/DDBJ databases">
        <title>Perkinsus olseni comparative genomics.</title>
        <authorList>
            <person name="Bogema D.R."/>
        </authorList>
    </citation>
    <scope>NUCLEOTIDE SEQUENCE [LARGE SCALE GENOMIC DNA]</scope>
    <source>
        <strain evidence="2">00978-12</strain>
    </source>
</reference>
<gene>
    <name evidence="2" type="ORF">FOZ60_003249</name>
</gene>
<proteinExistence type="predicted"/>